<proteinExistence type="predicted"/>
<feature type="domain" description="HemY N-terminal" evidence="11">
    <location>
        <begin position="27"/>
        <end position="131"/>
    </location>
</feature>
<feature type="transmembrane region" description="Helical" evidence="10">
    <location>
        <begin position="44"/>
        <end position="62"/>
    </location>
</feature>
<evidence type="ECO:0000256" key="6">
    <source>
        <dbReference type="ARBA" id="ARBA00022692"/>
    </source>
</evidence>
<evidence type="ECO:0000313" key="19">
    <source>
        <dbReference type="EMBL" id="CUV59860.1"/>
    </source>
</evidence>
<dbReference type="GO" id="GO:0042168">
    <property type="term" value="P:heme metabolic process"/>
    <property type="evidence" value="ECO:0007669"/>
    <property type="project" value="InterPro"/>
</dbReference>
<keyword evidence="8 10" id="KW-0472">Membrane</keyword>
<organism evidence="16">
    <name type="scientific">Ralstonia solanacearum</name>
    <name type="common">Pseudomonas solanacearum</name>
    <dbReference type="NCBI Taxonomy" id="305"/>
    <lineage>
        <taxon>Bacteria</taxon>
        <taxon>Pseudomonadati</taxon>
        <taxon>Pseudomonadota</taxon>
        <taxon>Betaproteobacteria</taxon>
        <taxon>Burkholderiales</taxon>
        <taxon>Burkholderiaceae</taxon>
        <taxon>Ralstonia</taxon>
        <taxon>Ralstonia solanacearum species complex</taxon>
    </lineage>
</organism>
<dbReference type="GO" id="GO:0005886">
    <property type="term" value="C:plasma membrane"/>
    <property type="evidence" value="ECO:0007669"/>
    <property type="project" value="UniProtKB-SubCell"/>
</dbReference>
<evidence type="ECO:0000313" key="18">
    <source>
        <dbReference type="EMBL" id="CUV57661.1"/>
    </source>
</evidence>
<reference evidence="20" key="4">
    <citation type="submission" date="2021-10" db="EMBL/GenBank/DDBJ databases">
        <title>Complete genome sequences of five Ralstonia solancearum strains isolated from sunflower.</title>
        <authorList>
            <person name="She X."/>
            <person name="He Z."/>
        </authorList>
    </citation>
    <scope>NUCLEOTIDE SEQUENCE</scope>
    <source>
        <strain evidence="20">RS638</strain>
    </source>
</reference>
<dbReference type="EMBL" id="CP025741">
    <property type="protein sequence ID" value="AYA45947.1"/>
    <property type="molecule type" value="Genomic_DNA"/>
</dbReference>
<evidence type="ECO:0000256" key="1">
    <source>
        <dbReference type="ARBA" id="ARBA00002962"/>
    </source>
</evidence>
<evidence type="ECO:0000313" key="13">
    <source>
        <dbReference type="EMBL" id="CUV25205.1"/>
    </source>
</evidence>
<sequence length="397" mass="45262">MRWVFWVALLFAAAVGLALFTELNLSNVVLLYPPYRVDVSLNFVLASLVLVFVVLHLLLRLFHHVTGMPARAAAYRERTRILRASAALRDAMESLFAGRFGRAERLAREAQAWEPQRETAALIGARAAHRMQETDRRDAWMAEVTSPDREQAKLVSMAELLVDARDADGALEKIAQLQAQGARQIQAQRIALRAHQHLKNWNEVLRLTRALEKRNAIHSVLAARLKQMACETLLQERRHDTDALNDFWRELTTEERRSPRIASQAALYFAQLGRTDEAKRIVEDALRAHWDGRLIRRYADCAVPGKALPLIQQAEKWLAQHPVDADLFYTLGMLCFKEQLWGKAQSSLESALKYADADHHGNLRAHAHLALAQLYEQTDRQEEAQRHFRQSALLAVK</sequence>
<dbReference type="EMBL" id="CP085043">
    <property type="protein sequence ID" value="UZF15994.1"/>
    <property type="molecule type" value="Genomic_DNA"/>
</dbReference>
<dbReference type="Proteomes" id="UP000262427">
    <property type="component" value="Chromosome CM"/>
</dbReference>
<evidence type="ECO:0000313" key="17">
    <source>
        <dbReference type="EMBL" id="CUV47127.1"/>
    </source>
</evidence>
<evidence type="ECO:0000313" key="12">
    <source>
        <dbReference type="EMBL" id="AYA45947.1"/>
    </source>
</evidence>
<evidence type="ECO:0000313" key="16">
    <source>
        <dbReference type="EMBL" id="CUV38043.1"/>
    </source>
</evidence>
<comment type="subcellular location">
    <subcellularLocation>
        <location evidence="2">Cell inner membrane</location>
        <topology evidence="2">Multi-pass membrane protein</topology>
    </subcellularLocation>
</comment>
<evidence type="ECO:0000313" key="21">
    <source>
        <dbReference type="Proteomes" id="UP000262427"/>
    </source>
</evidence>
<dbReference type="Pfam" id="PF07219">
    <property type="entry name" value="HemY_N"/>
    <property type="match status" value="1"/>
</dbReference>
<dbReference type="EMBL" id="LN899824">
    <property type="protein sequence ID" value="CUV28808.1"/>
    <property type="molecule type" value="Genomic_DNA"/>
</dbReference>
<keyword evidence="9" id="KW-0627">Porphyrin biosynthesis</keyword>
<dbReference type="InterPro" id="IPR010817">
    <property type="entry name" value="HemY_N"/>
</dbReference>
<dbReference type="SUPFAM" id="SSF48452">
    <property type="entry name" value="TPR-like"/>
    <property type="match status" value="1"/>
</dbReference>
<accession>A0A0K1ZJE4</accession>
<dbReference type="InterPro" id="IPR011990">
    <property type="entry name" value="TPR-like_helical_dom_sf"/>
</dbReference>
<keyword evidence="7 10" id="KW-1133">Transmembrane helix</keyword>
<evidence type="ECO:0000256" key="7">
    <source>
        <dbReference type="ARBA" id="ARBA00022989"/>
    </source>
</evidence>
<dbReference type="EMBL" id="LN899826">
    <property type="protein sequence ID" value="CUV38043.1"/>
    <property type="molecule type" value="Genomic_DNA"/>
</dbReference>
<dbReference type="EMBL" id="LN899823">
    <property type="protein sequence ID" value="CUV25205.1"/>
    <property type="molecule type" value="Genomic_DNA"/>
</dbReference>
<comment type="function">
    <text evidence="1">Involved in a late step of protoheme IX synthesis.</text>
</comment>
<evidence type="ECO:0000313" key="15">
    <source>
        <dbReference type="EMBL" id="CUV33267.1"/>
    </source>
</evidence>
<dbReference type="UniPathway" id="UPA00252"/>
<name>A0A0K1ZJE4_RALSL</name>
<evidence type="ECO:0000259" key="11">
    <source>
        <dbReference type="Pfam" id="PF07219"/>
    </source>
</evidence>
<evidence type="ECO:0000313" key="14">
    <source>
        <dbReference type="EMBL" id="CUV28808.1"/>
    </source>
</evidence>
<evidence type="ECO:0000256" key="8">
    <source>
        <dbReference type="ARBA" id="ARBA00023136"/>
    </source>
</evidence>
<keyword evidence="4" id="KW-1003">Cell membrane</keyword>
<evidence type="ECO:0000256" key="10">
    <source>
        <dbReference type="SAM" id="Phobius"/>
    </source>
</evidence>
<dbReference type="PATRIC" id="fig|305.108.peg.2040"/>
<dbReference type="NCBIfam" id="TIGR00540">
    <property type="entry name" value="TPR_hemY_coli"/>
    <property type="match status" value="1"/>
</dbReference>
<gene>
    <name evidence="20" type="ORF">LH706_05990</name>
    <name evidence="19" type="ORF">RD1301_v1_620005</name>
    <name evidence="12" type="ORF">RSP824_05295</name>
    <name evidence="13" type="ORF">RUN1744_v1_840132</name>
    <name evidence="14" type="ORF">RUN1985_v1_280123</name>
    <name evidence="18" type="ORF">RUN215_v1_1430035</name>
    <name evidence="15" type="ORF">TD1301_v1_340002</name>
    <name evidence="16" type="ORF">TF3108_v1_70024</name>
    <name evidence="17" type="ORF">TO10_v1_850003</name>
</gene>
<evidence type="ECO:0000313" key="20">
    <source>
        <dbReference type="EMBL" id="UZF15994.1"/>
    </source>
</evidence>
<reference evidence="12" key="2">
    <citation type="submission" date="2018-01" db="EMBL/GenBank/DDBJ databases">
        <title>Ralstonia pseudosolanacearum P824 infects blueberry.</title>
        <authorList>
            <person name="Bocsanczy A.M."/>
            <person name="Norman D.J."/>
        </authorList>
    </citation>
    <scope>NUCLEOTIDE SEQUENCE</scope>
    <source>
        <strain evidence="12">P824</strain>
    </source>
</reference>
<dbReference type="EMBL" id="LN899827">
    <property type="protein sequence ID" value="CUV47127.1"/>
    <property type="molecule type" value="Genomic_DNA"/>
</dbReference>
<keyword evidence="5" id="KW-0997">Cell inner membrane</keyword>
<evidence type="ECO:0000256" key="9">
    <source>
        <dbReference type="ARBA" id="ARBA00023244"/>
    </source>
</evidence>
<dbReference type="GO" id="GO:0006779">
    <property type="term" value="P:porphyrin-containing compound biosynthetic process"/>
    <property type="evidence" value="ECO:0007669"/>
    <property type="project" value="UniProtKB-KW"/>
</dbReference>
<reference evidence="21" key="3">
    <citation type="submission" date="2018-01" db="EMBL/GenBank/DDBJ databases">
        <title>Raltonia solanacearum P824 infects blueberry.</title>
        <authorList>
            <person name="Bocsanczy A.M."/>
            <person name="Norman D.J."/>
        </authorList>
    </citation>
    <scope>NUCLEOTIDE SEQUENCE [LARGE SCALE GENOMIC DNA]</scope>
    <source>
        <strain evidence="21">P824</strain>
    </source>
</reference>
<evidence type="ECO:0000256" key="3">
    <source>
        <dbReference type="ARBA" id="ARBA00004744"/>
    </source>
</evidence>
<dbReference type="Gene3D" id="1.25.40.10">
    <property type="entry name" value="Tetratricopeptide repeat domain"/>
    <property type="match status" value="1"/>
</dbReference>
<evidence type="ECO:0000256" key="5">
    <source>
        <dbReference type="ARBA" id="ARBA00022519"/>
    </source>
</evidence>
<dbReference type="EMBL" id="LN899822">
    <property type="protein sequence ID" value="CUV59860.1"/>
    <property type="molecule type" value="Genomic_DNA"/>
</dbReference>
<comment type="pathway">
    <text evidence="3">Porphyrin-containing compound metabolism; protoheme biosynthesis.</text>
</comment>
<evidence type="ECO:0000256" key="2">
    <source>
        <dbReference type="ARBA" id="ARBA00004429"/>
    </source>
</evidence>
<dbReference type="EMBL" id="LN899820">
    <property type="protein sequence ID" value="CUV57661.1"/>
    <property type="molecule type" value="Genomic_DNA"/>
</dbReference>
<dbReference type="EMBL" id="LN899825">
    <property type="protein sequence ID" value="CUV33267.1"/>
    <property type="molecule type" value="Genomic_DNA"/>
</dbReference>
<evidence type="ECO:0000256" key="4">
    <source>
        <dbReference type="ARBA" id="ARBA00022475"/>
    </source>
</evidence>
<reference evidence="16" key="1">
    <citation type="submission" date="2015-10" db="EMBL/GenBank/DDBJ databases">
        <authorList>
            <person name="Gilbert D.G."/>
        </authorList>
    </citation>
    <scope>NUCLEOTIDE SEQUENCE</scope>
    <source>
        <strain evidence="16">Phyl III-seqv23</strain>
    </source>
</reference>
<dbReference type="AlphaFoldDB" id="A0A0K1ZJE4"/>
<dbReference type="InterPro" id="IPR005254">
    <property type="entry name" value="Heme_biosyn_assoc_TPR_pro"/>
</dbReference>
<keyword evidence="6 10" id="KW-0812">Transmembrane</keyword>
<protein>
    <submittedName>
        <fullName evidence="12">Heme biosynthesis protein HemY</fullName>
    </submittedName>
</protein>